<evidence type="ECO:0000313" key="4">
    <source>
        <dbReference type="Proteomes" id="UP000006565"/>
    </source>
</evidence>
<dbReference type="KEGG" id="mpi:Mpet_2333"/>
<dbReference type="HOGENOM" id="CLU_2152638_0_0_2"/>
<protein>
    <recommendedName>
        <fullName evidence="2">HEPN domain-containing protein</fullName>
    </recommendedName>
</protein>
<feature type="domain" description="HEPN" evidence="2">
    <location>
        <begin position="24"/>
        <end position="111"/>
    </location>
</feature>
<dbReference type="EMBL" id="CP002117">
    <property type="protein sequence ID" value="ADN37080.1"/>
    <property type="molecule type" value="Genomic_DNA"/>
</dbReference>
<accession>E1RD97</accession>
<dbReference type="Pfam" id="PF05168">
    <property type="entry name" value="HEPN"/>
    <property type="match status" value="1"/>
</dbReference>
<dbReference type="PANTHER" id="PTHR36565">
    <property type="entry name" value="UPF0332 PROTEIN TM_1000"/>
    <property type="match status" value="1"/>
</dbReference>
<comment type="similarity">
    <text evidence="1">Belongs to the UPF0332 family.</text>
</comment>
<dbReference type="Proteomes" id="UP000006565">
    <property type="component" value="Chromosome"/>
</dbReference>
<dbReference type="InterPro" id="IPR052226">
    <property type="entry name" value="UPF0332_toxin"/>
</dbReference>
<dbReference type="STRING" id="679926.Mpet_2333"/>
<dbReference type="AlphaFoldDB" id="E1RD97"/>
<dbReference type="GeneID" id="9744819"/>
<keyword evidence="4" id="KW-1185">Reference proteome</keyword>
<dbReference type="InterPro" id="IPR007842">
    <property type="entry name" value="HEPN_dom"/>
</dbReference>
<dbReference type="RefSeq" id="WP_013330257.1">
    <property type="nucleotide sequence ID" value="NC_014507.1"/>
</dbReference>
<proteinExistence type="inferred from homology"/>
<dbReference type="OrthoDB" id="101012at2157"/>
<dbReference type="eggNOG" id="arCOG02123">
    <property type="taxonomic scope" value="Archaea"/>
</dbReference>
<dbReference type="PANTHER" id="PTHR36565:SF5">
    <property type="entry name" value="TOXIN MJ0605-RELATED"/>
    <property type="match status" value="1"/>
</dbReference>
<evidence type="ECO:0000313" key="3">
    <source>
        <dbReference type="EMBL" id="ADN37080.1"/>
    </source>
</evidence>
<gene>
    <name evidence="3" type="ordered locus">Mpet_2333</name>
</gene>
<dbReference type="Gene3D" id="1.20.120.330">
    <property type="entry name" value="Nucleotidyltransferases domain 2"/>
    <property type="match status" value="1"/>
</dbReference>
<evidence type="ECO:0000256" key="1">
    <source>
        <dbReference type="ARBA" id="ARBA00038248"/>
    </source>
</evidence>
<reference evidence="3 4" key="1">
    <citation type="journal article" date="2010" name="Stand. Genomic Sci.">
        <title>Complete genome sequence of Methanoplanus petrolearius type strain (SEBR 4847).</title>
        <authorList>
            <person name="Brambilla E."/>
            <person name="Djao O.D."/>
            <person name="Daligault H."/>
            <person name="Lapidus A."/>
            <person name="Lucas S."/>
            <person name="Hammon N."/>
            <person name="Nolan M."/>
            <person name="Tice H."/>
            <person name="Cheng J.F."/>
            <person name="Han C."/>
            <person name="Tapia R."/>
            <person name="Goodwin L."/>
            <person name="Pitluck S."/>
            <person name="Liolios K."/>
            <person name="Ivanova N."/>
            <person name="Mavromatis K."/>
            <person name="Mikhailova N."/>
            <person name="Pati A."/>
            <person name="Chen A."/>
            <person name="Palaniappan K."/>
            <person name="Land M."/>
            <person name="Hauser L."/>
            <person name="Chang Y.J."/>
            <person name="Jeffries C.D."/>
            <person name="Rohde M."/>
            <person name="Spring S."/>
            <person name="Sikorski J."/>
            <person name="Goker M."/>
            <person name="Woyke T."/>
            <person name="Bristow J."/>
            <person name="Eisen J.A."/>
            <person name="Markowitz V."/>
            <person name="Hugenholtz P."/>
            <person name="Kyrpides N.C."/>
            <person name="Klenk H.P."/>
        </authorList>
    </citation>
    <scope>NUCLEOTIDE SEQUENCE [LARGE SCALE GENOMIC DNA]</scope>
    <source>
        <strain evidence="4">DSM 11571 / OCM 486 / SEBR 4847</strain>
    </source>
</reference>
<evidence type="ECO:0000259" key="2">
    <source>
        <dbReference type="Pfam" id="PF05168"/>
    </source>
</evidence>
<organism evidence="3 4">
    <name type="scientific">Methanolacinia petrolearia (strain DSM 11571 / OCM 486 / SEBR 4847)</name>
    <name type="common">Methanoplanus petrolearius</name>
    <dbReference type="NCBI Taxonomy" id="679926"/>
    <lineage>
        <taxon>Archaea</taxon>
        <taxon>Methanobacteriati</taxon>
        <taxon>Methanobacteriota</taxon>
        <taxon>Stenosarchaea group</taxon>
        <taxon>Methanomicrobia</taxon>
        <taxon>Methanomicrobiales</taxon>
        <taxon>Methanomicrobiaceae</taxon>
        <taxon>Methanolacinia</taxon>
    </lineage>
</organism>
<name>E1RD97_METP4</name>
<sequence>MSEIEDCFRKKLLGKVPPSNKKAEKSLALAESYLEESRKTAAAGARKISINGAYMVWFHAARSVLFRDGVREKSHYCIEIYLEKYVKSGDLEGKWTTLFSRIRNQRHENQY</sequence>